<feature type="transmembrane region" description="Helical" evidence="1">
    <location>
        <begin position="155"/>
        <end position="175"/>
    </location>
</feature>
<proteinExistence type="predicted"/>
<keyword evidence="1" id="KW-1133">Transmembrane helix</keyword>
<keyword evidence="1" id="KW-0812">Transmembrane</keyword>
<reference evidence="3 4" key="1">
    <citation type="submission" date="2019-09" db="EMBL/GenBank/DDBJ databases">
        <title>Distinct polysaccharide growth profiles of human intestinal Prevotella copri isolates.</title>
        <authorList>
            <person name="Fehlner-Peach H."/>
            <person name="Magnabosco C."/>
            <person name="Raghavan V."/>
            <person name="Scher J.U."/>
            <person name="Tett A."/>
            <person name="Cox L.M."/>
            <person name="Gottsegen C."/>
            <person name="Watters A."/>
            <person name="Wiltshire- Gordon J.D."/>
            <person name="Segata N."/>
            <person name="Bonneau R."/>
            <person name="Littman D.R."/>
        </authorList>
    </citation>
    <scope>NUCLEOTIDE SEQUENCE [LARGE SCALE GENOMIC DNA]</scope>
    <source>
        <strain evidence="4">iA622</strain>
    </source>
</reference>
<keyword evidence="1" id="KW-0472">Membrane</keyword>
<evidence type="ECO:0000313" key="4">
    <source>
        <dbReference type="Proteomes" id="UP000480425"/>
    </source>
</evidence>
<comment type="caution">
    <text evidence="3">The sequence shown here is derived from an EMBL/GenBank/DDBJ whole genome shotgun (WGS) entry which is preliminary data.</text>
</comment>
<dbReference type="RefSeq" id="WP_153121811.1">
    <property type="nucleotide sequence ID" value="NZ_VZCB01000005.1"/>
</dbReference>
<evidence type="ECO:0000313" key="3">
    <source>
        <dbReference type="EMBL" id="MQN79485.1"/>
    </source>
</evidence>
<dbReference type="Proteomes" id="UP000480425">
    <property type="component" value="Unassembled WGS sequence"/>
</dbReference>
<feature type="signal peptide" evidence="2">
    <location>
        <begin position="1"/>
        <end position="22"/>
    </location>
</feature>
<gene>
    <name evidence="3" type="ORF">F7D73_00605</name>
</gene>
<organism evidence="3 4">
    <name type="scientific">Segatella copri</name>
    <dbReference type="NCBI Taxonomy" id="165179"/>
    <lineage>
        <taxon>Bacteria</taxon>
        <taxon>Pseudomonadati</taxon>
        <taxon>Bacteroidota</taxon>
        <taxon>Bacteroidia</taxon>
        <taxon>Bacteroidales</taxon>
        <taxon>Prevotellaceae</taxon>
        <taxon>Segatella</taxon>
    </lineage>
</organism>
<evidence type="ECO:0008006" key="5">
    <source>
        <dbReference type="Google" id="ProtNLM"/>
    </source>
</evidence>
<dbReference type="EMBL" id="VZCB01000005">
    <property type="protein sequence ID" value="MQN79485.1"/>
    <property type="molecule type" value="Genomic_DNA"/>
</dbReference>
<dbReference type="OrthoDB" id="9807384at2"/>
<evidence type="ECO:0000256" key="1">
    <source>
        <dbReference type="SAM" id="Phobius"/>
    </source>
</evidence>
<dbReference type="AlphaFoldDB" id="A0A6G1TX67"/>
<name>A0A6G1TX67_9BACT</name>
<sequence>MLKIKNIILTMALMGCSGLAFSQTVEQRIDSLQMLIGQQTILHLKATARKGAKVVMPSFKPQTQIVPGVEVVEQSKGDTMHVGDNQMVVSRDYTITSFDEKVYAIPALNVKIDGKNCHGNPLALKVLTVPVDTVHPNQFYPPKTVQENPFLWSEWSFAFWLSFLLLIVCGAMLYLRNRLKKNKPIIARIRIIKRVPAHEKALKEINDIKQHHSTSNQETQKEYYTHLTNALREYIVNRFGFNAMEMTSTEIIENLRASGDQKMIDELRMLFSTADLVKFAKYEIPMNENDANLVNAINFIDQTKTNELPKEEKIVPTLSSEDQKSQQQRRLIKTLLWIGGFSAVAILGYIIYQVVMLLM</sequence>
<evidence type="ECO:0000256" key="2">
    <source>
        <dbReference type="SAM" id="SignalP"/>
    </source>
</evidence>
<keyword evidence="2" id="KW-0732">Signal</keyword>
<feature type="chain" id="PRO_5026082289" description="Protein BatD" evidence="2">
    <location>
        <begin position="23"/>
        <end position="359"/>
    </location>
</feature>
<dbReference type="PROSITE" id="PS51257">
    <property type="entry name" value="PROKAR_LIPOPROTEIN"/>
    <property type="match status" value="1"/>
</dbReference>
<feature type="transmembrane region" description="Helical" evidence="1">
    <location>
        <begin position="334"/>
        <end position="355"/>
    </location>
</feature>
<accession>A0A6G1TX67</accession>
<protein>
    <recommendedName>
        <fullName evidence="5">Protein BatD</fullName>
    </recommendedName>
</protein>